<evidence type="ECO:0000256" key="1">
    <source>
        <dbReference type="ARBA" id="ARBA00023027"/>
    </source>
</evidence>
<comment type="caution">
    <text evidence="3">The sequence shown here is derived from an EMBL/GenBank/DDBJ whole genome shotgun (WGS) entry which is preliminary data.</text>
</comment>
<gene>
    <name evidence="3" type="ORF">J0X13_06390</name>
</gene>
<evidence type="ECO:0000259" key="2">
    <source>
        <dbReference type="Pfam" id="PF01370"/>
    </source>
</evidence>
<dbReference type="PANTHER" id="PTHR43574">
    <property type="entry name" value="EPIMERASE-RELATED"/>
    <property type="match status" value="1"/>
</dbReference>
<reference evidence="3 4" key="1">
    <citation type="submission" date="2021-03" db="EMBL/GenBank/DDBJ databases">
        <title>Muricauda sp. CAU 1631 isolated from Incheon.</title>
        <authorList>
            <person name="Kim W."/>
        </authorList>
    </citation>
    <scope>NUCLEOTIDE SEQUENCE [LARGE SCALE GENOMIC DNA]</scope>
    <source>
        <strain evidence="3 4">CAU 1631</strain>
    </source>
</reference>
<keyword evidence="4" id="KW-1185">Reference proteome</keyword>
<proteinExistence type="predicted"/>
<protein>
    <submittedName>
        <fullName evidence="3">NAD-dependent epimerase</fullName>
    </submittedName>
</protein>
<name>A0ABS3EV95_9FLAO</name>
<organism evidence="3 4">
    <name type="scientific">[Muricauda] lutisoli</name>
    <dbReference type="NCBI Taxonomy" id="2816035"/>
    <lineage>
        <taxon>Bacteria</taxon>
        <taxon>Pseudomonadati</taxon>
        <taxon>Bacteroidota</taxon>
        <taxon>Flavobacteriia</taxon>
        <taxon>Flavobacteriales</taxon>
        <taxon>Flavobacteriaceae</taxon>
        <taxon>Allomuricauda</taxon>
    </lineage>
</organism>
<keyword evidence="1" id="KW-0520">NAD</keyword>
<dbReference type="CDD" id="cd05253">
    <property type="entry name" value="UDP_GE_SDE_e"/>
    <property type="match status" value="1"/>
</dbReference>
<evidence type="ECO:0000313" key="3">
    <source>
        <dbReference type="EMBL" id="MBO0330170.1"/>
    </source>
</evidence>
<dbReference type="Gene3D" id="3.40.50.720">
    <property type="entry name" value="NAD(P)-binding Rossmann-like Domain"/>
    <property type="match status" value="1"/>
</dbReference>
<dbReference type="Proteomes" id="UP000664163">
    <property type="component" value="Unassembled WGS sequence"/>
</dbReference>
<accession>A0ABS3EV95</accession>
<dbReference type="SUPFAM" id="SSF51735">
    <property type="entry name" value="NAD(P)-binding Rossmann-fold domains"/>
    <property type="match status" value="1"/>
</dbReference>
<dbReference type="EMBL" id="JAFLND010000001">
    <property type="protein sequence ID" value="MBO0330170.1"/>
    <property type="molecule type" value="Genomic_DNA"/>
</dbReference>
<dbReference type="PRINTS" id="PR01713">
    <property type="entry name" value="NUCEPIMERASE"/>
</dbReference>
<dbReference type="RefSeq" id="WP_207070587.1">
    <property type="nucleotide sequence ID" value="NZ_JAFLND010000001.1"/>
</dbReference>
<dbReference type="Pfam" id="PF01370">
    <property type="entry name" value="Epimerase"/>
    <property type="match status" value="1"/>
</dbReference>
<sequence>MKILVTGAAGFIGFHVSCKLTDLGHEVIGLDNINDYYDVNLKYARLGVLGIDKEDASKEGMLTTSTKKTKFSFVKMDLSDRDKLSELFKQEKFDVVCNLAAQAGVRYSLENPEAYVDSNIVGFLNILEGCRHNKVKHLVYASSSSVYGLNKKIPFETTDAVDHPVSLYAASKKSNELMAHTYSHLYGFATTGLRFFTVYGPWGRPDMAMFLFTKAILNGDSIKVFNHGKLERDFTYIDDITEGVVRIIEADVSERKNKNQLYKLYNIGNNSSVKLLDFIEEIEKSLGIKAKRNNLPMQPGDVEKTWANVDDLIKDYDYRPNTPIREGVKKFIDWYKQFYHPEKAIS</sequence>
<dbReference type="InterPro" id="IPR001509">
    <property type="entry name" value="Epimerase_deHydtase"/>
</dbReference>
<dbReference type="InterPro" id="IPR036291">
    <property type="entry name" value="NAD(P)-bd_dom_sf"/>
</dbReference>
<feature type="domain" description="NAD-dependent epimerase/dehydratase" evidence="2">
    <location>
        <begin position="3"/>
        <end position="268"/>
    </location>
</feature>
<evidence type="ECO:0000313" key="4">
    <source>
        <dbReference type="Proteomes" id="UP000664163"/>
    </source>
</evidence>